<comment type="caution">
    <text evidence="11">The sequence shown here is derived from an EMBL/GenBank/DDBJ whole genome shotgun (WGS) entry which is preliminary data.</text>
</comment>
<evidence type="ECO:0000313" key="11">
    <source>
        <dbReference type="EMBL" id="GLS89297.1"/>
    </source>
</evidence>
<dbReference type="InterPro" id="IPR007412">
    <property type="entry name" value="FlgM"/>
</dbReference>
<keyword evidence="3" id="KW-0678">Repressor</keyword>
<evidence type="ECO:0000256" key="3">
    <source>
        <dbReference type="ARBA" id="ARBA00022491"/>
    </source>
</evidence>
<dbReference type="InterPro" id="IPR035890">
    <property type="entry name" value="Anti-sigma-28_factor_FlgM_sf"/>
</dbReference>
<sequence>MSININRQATQKSIVVEQNKAQVKQDAKQPAVASSEKNRDSVQLTAQAQNLKKMETASEPQVNKQRVETLKAAILNGDYKINTERLAEKLSKFEGEFGEAFA</sequence>
<dbReference type="EMBL" id="BSPQ01000001">
    <property type="protein sequence ID" value="GLS89297.1"/>
    <property type="molecule type" value="Genomic_DNA"/>
</dbReference>
<dbReference type="RefSeq" id="WP_284202417.1">
    <property type="nucleotide sequence ID" value="NZ_BSPQ01000001.1"/>
</dbReference>
<proteinExistence type="inferred from homology"/>
<organism evidence="11 12">
    <name type="scientific">Psychromonas marina</name>
    <dbReference type="NCBI Taxonomy" id="88364"/>
    <lineage>
        <taxon>Bacteria</taxon>
        <taxon>Pseudomonadati</taxon>
        <taxon>Pseudomonadota</taxon>
        <taxon>Gammaproteobacteria</taxon>
        <taxon>Alteromonadales</taxon>
        <taxon>Psychromonadaceae</taxon>
        <taxon>Psychromonas</taxon>
    </lineage>
</organism>
<keyword evidence="12" id="KW-1185">Reference proteome</keyword>
<dbReference type="InterPro" id="IPR031316">
    <property type="entry name" value="FlgM_C"/>
</dbReference>
<protein>
    <recommendedName>
        <fullName evidence="2">Negative regulator of flagellin synthesis</fullName>
    </recommendedName>
    <alternativeName>
        <fullName evidence="8">Anti-sigma-28 factor</fullName>
    </alternativeName>
</protein>
<evidence type="ECO:0000259" key="10">
    <source>
        <dbReference type="Pfam" id="PF04316"/>
    </source>
</evidence>
<gene>
    <name evidence="11" type="ORF">GCM10007916_03640</name>
</gene>
<name>A0ABQ6DVZ0_9GAMM</name>
<evidence type="ECO:0000256" key="2">
    <source>
        <dbReference type="ARBA" id="ARBA00017823"/>
    </source>
</evidence>
<dbReference type="Proteomes" id="UP001157353">
    <property type="component" value="Unassembled WGS sequence"/>
</dbReference>
<evidence type="ECO:0000256" key="5">
    <source>
        <dbReference type="ARBA" id="ARBA00023015"/>
    </source>
</evidence>
<evidence type="ECO:0000256" key="8">
    <source>
        <dbReference type="ARBA" id="ARBA00030117"/>
    </source>
</evidence>
<feature type="domain" description="Anti-sigma-28 factor FlgM C-terminal" evidence="10">
    <location>
        <begin position="40"/>
        <end position="90"/>
    </location>
</feature>
<evidence type="ECO:0000256" key="9">
    <source>
        <dbReference type="SAM" id="MobiDB-lite"/>
    </source>
</evidence>
<evidence type="ECO:0000313" key="12">
    <source>
        <dbReference type="Proteomes" id="UP001157353"/>
    </source>
</evidence>
<dbReference type="SUPFAM" id="SSF101498">
    <property type="entry name" value="Anti-sigma factor FlgM"/>
    <property type="match status" value="1"/>
</dbReference>
<keyword evidence="4" id="KW-1005">Bacterial flagellum biogenesis</keyword>
<evidence type="ECO:0000256" key="7">
    <source>
        <dbReference type="ARBA" id="ARBA00024739"/>
    </source>
</evidence>
<keyword evidence="6" id="KW-0804">Transcription</keyword>
<evidence type="ECO:0000256" key="4">
    <source>
        <dbReference type="ARBA" id="ARBA00022795"/>
    </source>
</evidence>
<keyword evidence="5" id="KW-0805">Transcription regulation</keyword>
<comment type="function">
    <text evidence="7">Responsible for the coupling of flagellin expression to flagellar assembly by preventing expression of the flagellin genes when a component of the middle class of proteins is defective. It negatively regulates flagellar genes by inhibiting the activity of FliA by directly binding to FliA.</text>
</comment>
<accession>A0ABQ6DVZ0</accession>
<dbReference type="Pfam" id="PF04316">
    <property type="entry name" value="FlgM"/>
    <property type="match status" value="1"/>
</dbReference>
<feature type="region of interest" description="Disordered" evidence="9">
    <location>
        <begin position="19"/>
        <end position="42"/>
    </location>
</feature>
<evidence type="ECO:0000256" key="1">
    <source>
        <dbReference type="ARBA" id="ARBA00005322"/>
    </source>
</evidence>
<reference evidence="12" key="1">
    <citation type="journal article" date="2019" name="Int. J. Syst. Evol. Microbiol.">
        <title>The Global Catalogue of Microorganisms (GCM) 10K type strain sequencing project: providing services to taxonomists for standard genome sequencing and annotation.</title>
        <authorList>
            <consortium name="The Broad Institute Genomics Platform"/>
            <consortium name="The Broad Institute Genome Sequencing Center for Infectious Disease"/>
            <person name="Wu L."/>
            <person name="Ma J."/>
        </authorList>
    </citation>
    <scope>NUCLEOTIDE SEQUENCE [LARGE SCALE GENOMIC DNA]</scope>
    <source>
        <strain evidence="12">NBRC 103166</strain>
    </source>
</reference>
<evidence type="ECO:0000256" key="6">
    <source>
        <dbReference type="ARBA" id="ARBA00023163"/>
    </source>
</evidence>
<comment type="similarity">
    <text evidence="1">Belongs to the FlgM family.</text>
</comment>
<dbReference type="NCBIfam" id="TIGR03824">
    <property type="entry name" value="FlgM_jcvi"/>
    <property type="match status" value="1"/>
</dbReference>